<gene>
    <name evidence="2" type="primary">ACYPI003608</name>
</gene>
<reference evidence="2" key="1">
    <citation type="submission" date="2009-06" db="EMBL/GenBank/DDBJ databases">
        <title>A full-length cDNA resource of the pea aphid, Acyrthosiphon pisum.</title>
        <authorList>
            <person name="Shigenobu S."/>
            <person name="Nakabachi A."/>
            <person name="Richards S."/>
        </authorList>
    </citation>
    <scope>NUCLEOTIDE SEQUENCE</scope>
    <source>
        <strain evidence="2">LSR1</strain>
        <tissue evidence="2">Whole body</tissue>
    </source>
</reference>
<dbReference type="Pfam" id="PF03357">
    <property type="entry name" value="Snf7"/>
    <property type="match status" value="1"/>
</dbReference>
<evidence type="ECO:0000313" key="2">
    <source>
        <dbReference type="EMBL" id="BAH72420.1"/>
    </source>
</evidence>
<evidence type="ECO:0000256" key="1">
    <source>
        <dbReference type="ARBA" id="ARBA00006190"/>
    </source>
</evidence>
<dbReference type="InterPro" id="IPR005024">
    <property type="entry name" value="Snf7_fam"/>
</dbReference>
<dbReference type="AlphaFoldDB" id="C4WX00"/>
<name>C4WX00_ACYPI</name>
<dbReference type="GO" id="GO:0007034">
    <property type="term" value="P:vacuolar transport"/>
    <property type="evidence" value="ECO:0007669"/>
    <property type="project" value="InterPro"/>
</dbReference>
<dbReference type="OrthoDB" id="10250120at2759"/>
<comment type="similarity">
    <text evidence="1">Belongs to the SNF7 family.</text>
</comment>
<organism evidence="2">
    <name type="scientific">Acyrthosiphon pisum</name>
    <name type="common">Pea aphid</name>
    <dbReference type="NCBI Taxonomy" id="7029"/>
    <lineage>
        <taxon>Eukaryota</taxon>
        <taxon>Metazoa</taxon>
        <taxon>Ecdysozoa</taxon>
        <taxon>Arthropoda</taxon>
        <taxon>Hexapoda</taxon>
        <taxon>Insecta</taxon>
        <taxon>Pterygota</taxon>
        <taxon>Neoptera</taxon>
        <taxon>Paraneoptera</taxon>
        <taxon>Hemiptera</taxon>
        <taxon>Sternorrhyncha</taxon>
        <taxon>Aphidomorpha</taxon>
        <taxon>Aphidoidea</taxon>
        <taxon>Aphididae</taxon>
        <taxon>Macrosiphini</taxon>
        <taxon>Acyrthosiphon</taxon>
    </lineage>
</organism>
<proteinExistence type="evidence at transcript level"/>
<protein>
    <submittedName>
        <fullName evidence="2">ACYPI003608 protein</fullName>
    </submittedName>
</protein>
<dbReference type="EMBL" id="AK342368">
    <property type="protein sequence ID" value="BAH72420.1"/>
    <property type="molecule type" value="mRNA"/>
</dbReference>
<sequence length="231" mass="26646">MTSQSNSNWSTWAVNTLVKSPLSWSVGRIKESILSPTPAIDEKSEYVVLHLVENQANELFNIISVNDQSQILFMDDIQKRLNKMWNADVSMTSTELIVHSLEIRNKVFVERGEHLVTNKTLVKIASGDKDVEPISELEKNFFKLKETEKILIGEISNMDFEKESLVKEAKSYIAKNMKPIALTYLRKKKEIEKRIEKQLKSLDNVQALISRIEDLNTTPKYCNRMLMDLQL</sequence>
<accession>C4WX00</accession>